<name>A0A0M9BPM6_9BACL</name>
<evidence type="ECO:0000313" key="2">
    <source>
        <dbReference type="EMBL" id="KOY15756.1"/>
    </source>
</evidence>
<feature type="region of interest" description="Disordered" evidence="1">
    <location>
        <begin position="17"/>
        <end position="44"/>
    </location>
</feature>
<comment type="caution">
    <text evidence="2">The sequence shown here is derived from an EMBL/GenBank/DDBJ whole genome shotgun (WGS) entry which is preliminary data.</text>
</comment>
<evidence type="ECO:0000313" key="3">
    <source>
        <dbReference type="Proteomes" id="UP000037688"/>
    </source>
</evidence>
<sequence>MSYLDEEIAKLEKQRRLEEREKRQGNTIHQNLREHPGLEETPSPQEIMEGILKGTLIVEGTEVSFDKTSLMRTGICMRLPQEFVKTLGTSEHLVYSNEKLEMNLMMQWIKPVKAMSMGQFKEIMQQQFRSMELGMNWMEDGNVVPCDLQTRYCVFNSSVANGHVFNYQAFIEKGDYQLIFNVNGNLERWSHWKPVITGMISSLEVTDL</sequence>
<dbReference type="PATRIC" id="fig|1705561.3.peg.2684"/>
<dbReference type="AlphaFoldDB" id="A0A0M9BPM6"/>
<protein>
    <submittedName>
        <fullName evidence="2">Uncharacterized protein</fullName>
    </submittedName>
</protein>
<reference evidence="2 3" key="1">
    <citation type="submission" date="2015-08" db="EMBL/GenBank/DDBJ databases">
        <title>Draft genome sequence of cellulolytic and xylanolytic Paenibacillus sp. A59, isolated from a decaying forest soil from Patagonia, Argentina.</title>
        <authorList>
            <person name="Ghio S."/>
            <person name="Caceres A.M."/>
            <person name="Talia P."/>
            <person name="Grasso D."/>
            <person name="Campos E."/>
        </authorList>
    </citation>
    <scope>NUCLEOTIDE SEQUENCE [LARGE SCALE GENOMIC DNA]</scope>
    <source>
        <strain evidence="2 3">A59</strain>
    </source>
</reference>
<proteinExistence type="predicted"/>
<organism evidence="2 3">
    <name type="scientific">Paenibacillus xylanivorans</name>
    <dbReference type="NCBI Taxonomy" id="1705561"/>
    <lineage>
        <taxon>Bacteria</taxon>
        <taxon>Bacillati</taxon>
        <taxon>Bacillota</taxon>
        <taxon>Bacilli</taxon>
        <taxon>Bacillales</taxon>
        <taxon>Paenibacillaceae</taxon>
        <taxon>Paenibacillus</taxon>
    </lineage>
</organism>
<keyword evidence="3" id="KW-1185">Reference proteome</keyword>
<dbReference type="OrthoDB" id="2584628at2"/>
<gene>
    <name evidence="2" type="ORF">AMS66_13845</name>
</gene>
<dbReference type="RefSeq" id="WP_053781352.1">
    <property type="nucleotide sequence ID" value="NZ_LITU01000059.1"/>
</dbReference>
<dbReference type="EMBL" id="LITU01000059">
    <property type="protein sequence ID" value="KOY15756.1"/>
    <property type="molecule type" value="Genomic_DNA"/>
</dbReference>
<evidence type="ECO:0000256" key="1">
    <source>
        <dbReference type="SAM" id="MobiDB-lite"/>
    </source>
</evidence>
<dbReference type="Proteomes" id="UP000037688">
    <property type="component" value="Unassembled WGS sequence"/>
</dbReference>
<accession>A0A0M9BPM6</accession>